<dbReference type="InterPro" id="IPR051134">
    <property type="entry name" value="PPP_phosphatase"/>
</dbReference>
<dbReference type="GO" id="GO:0046872">
    <property type="term" value="F:metal ion binding"/>
    <property type="evidence" value="ECO:0007669"/>
    <property type="project" value="UniProtKB-KW"/>
</dbReference>
<evidence type="ECO:0000256" key="6">
    <source>
        <dbReference type="RuleBase" id="RU004273"/>
    </source>
</evidence>
<keyword evidence="2" id="KW-0479">Metal-binding</keyword>
<evidence type="ECO:0000313" key="8">
    <source>
        <dbReference type="Proteomes" id="UP000887565"/>
    </source>
</evidence>
<comment type="cofactor">
    <cofactor evidence="1">
        <name>Mn(2+)</name>
        <dbReference type="ChEBI" id="CHEBI:29035"/>
    </cofactor>
</comment>
<evidence type="ECO:0000256" key="1">
    <source>
        <dbReference type="ARBA" id="ARBA00001936"/>
    </source>
</evidence>
<evidence type="ECO:0000256" key="2">
    <source>
        <dbReference type="ARBA" id="ARBA00022723"/>
    </source>
</evidence>
<evidence type="ECO:0000256" key="5">
    <source>
        <dbReference type="ARBA" id="ARBA00023211"/>
    </source>
</evidence>
<reference evidence="9" key="1">
    <citation type="submission" date="2022-11" db="UniProtKB">
        <authorList>
            <consortium name="WormBaseParasite"/>
        </authorList>
    </citation>
    <scope>IDENTIFICATION</scope>
</reference>
<comment type="catalytic activity">
    <reaction evidence="6">
        <text>O-phospho-L-threonyl-[protein] + H2O = L-threonyl-[protein] + phosphate</text>
        <dbReference type="Rhea" id="RHEA:47004"/>
        <dbReference type="Rhea" id="RHEA-COMP:11060"/>
        <dbReference type="Rhea" id="RHEA-COMP:11605"/>
        <dbReference type="ChEBI" id="CHEBI:15377"/>
        <dbReference type="ChEBI" id="CHEBI:30013"/>
        <dbReference type="ChEBI" id="CHEBI:43474"/>
        <dbReference type="ChEBI" id="CHEBI:61977"/>
        <dbReference type="EC" id="3.1.3.16"/>
    </reaction>
</comment>
<dbReference type="GO" id="GO:0004722">
    <property type="term" value="F:protein serine/threonine phosphatase activity"/>
    <property type="evidence" value="ECO:0007669"/>
    <property type="project" value="UniProtKB-EC"/>
</dbReference>
<feature type="domain" description="Serine/threonine specific protein phosphatases" evidence="7">
    <location>
        <begin position="289"/>
        <end position="294"/>
    </location>
</feature>
<dbReference type="SUPFAM" id="SSF56300">
    <property type="entry name" value="Metallo-dependent phosphatases"/>
    <property type="match status" value="1"/>
</dbReference>
<dbReference type="PRINTS" id="PR00114">
    <property type="entry name" value="STPHPHTASE"/>
</dbReference>
<dbReference type="Gene3D" id="3.60.21.10">
    <property type="match status" value="1"/>
</dbReference>
<proteinExistence type="inferred from homology"/>
<dbReference type="InterPro" id="IPR013235">
    <property type="entry name" value="PPP_dom"/>
</dbReference>
<dbReference type="PANTHER" id="PTHR45668:SF3">
    <property type="entry name" value="SERINE_THREONINE-PROTEIN PHOSPHATASE RDGC"/>
    <property type="match status" value="1"/>
</dbReference>
<evidence type="ECO:0000256" key="3">
    <source>
        <dbReference type="ARBA" id="ARBA00022737"/>
    </source>
</evidence>
<dbReference type="Pfam" id="PF08321">
    <property type="entry name" value="PPP5"/>
    <property type="match status" value="1"/>
</dbReference>
<sequence length="309" mass="35187">MRGFHKCGQNCEEKEKFGKNRNSIHVVDEEECENNGSYYRISPIPPKAKDFPEKLTLKSAVLIQSWYRRCAARLEARRRATWNIFTRLEYEGEQDQLKLHTFFIDLMNAVLDAQNISKTEVDSLAYTNSALSNGNTAATTDEELDDEALFKATDPDSIEDPDKRSYKGPQITFPLDSSQIDMLMHAFKDNKLLHAKYLLTLLHNARRVLKTVSTVVQASTSLSKQITVCGDLHGSFDDLKLIFYKNGFPSTQNPYIFNGDFVDRGGKSVEIVAILLSCFLLNPDSVVLNRGNHEDHIMNLRCAEFHWIV</sequence>
<accession>A0A915I3P3</accession>
<keyword evidence="3" id="KW-0677">Repeat</keyword>
<dbReference type="SMART" id="SM00156">
    <property type="entry name" value="PP2Ac"/>
    <property type="match status" value="1"/>
</dbReference>
<organism evidence="8 9">
    <name type="scientific">Romanomermis culicivorax</name>
    <name type="common">Nematode worm</name>
    <dbReference type="NCBI Taxonomy" id="13658"/>
    <lineage>
        <taxon>Eukaryota</taxon>
        <taxon>Metazoa</taxon>
        <taxon>Ecdysozoa</taxon>
        <taxon>Nematoda</taxon>
        <taxon>Enoplea</taxon>
        <taxon>Dorylaimia</taxon>
        <taxon>Mermithida</taxon>
        <taxon>Mermithoidea</taxon>
        <taxon>Mermithidae</taxon>
        <taxon>Romanomermis</taxon>
    </lineage>
</organism>
<dbReference type="InterPro" id="IPR029052">
    <property type="entry name" value="Metallo-depent_PP-like"/>
</dbReference>
<dbReference type="InterPro" id="IPR004843">
    <property type="entry name" value="Calcineurin-like_PHP"/>
</dbReference>
<dbReference type="Proteomes" id="UP000887565">
    <property type="component" value="Unplaced"/>
</dbReference>
<comment type="similarity">
    <text evidence="6">Belongs to the PPP phosphatase family.</text>
</comment>
<dbReference type="PANTHER" id="PTHR45668">
    <property type="entry name" value="SERINE/THREONINE-PROTEIN PHOSPHATASE 5-RELATED"/>
    <property type="match status" value="1"/>
</dbReference>
<name>A0A915I3P3_ROMCU</name>
<evidence type="ECO:0000256" key="4">
    <source>
        <dbReference type="ARBA" id="ARBA00022801"/>
    </source>
</evidence>
<keyword evidence="8" id="KW-1185">Reference proteome</keyword>
<evidence type="ECO:0000313" key="9">
    <source>
        <dbReference type="WBParaSite" id="nRc.2.0.1.t08049-RA"/>
    </source>
</evidence>
<dbReference type="AlphaFoldDB" id="A0A915I3P3"/>
<evidence type="ECO:0000259" key="7">
    <source>
        <dbReference type="PROSITE" id="PS00125"/>
    </source>
</evidence>
<dbReference type="EC" id="3.1.3.16" evidence="6"/>
<dbReference type="Pfam" id="PF00149">
    <property type="entry name" value="Metallophos"/>
    <property type="match status" value="1"/>
</dbReference>
<protein>
    <recommendedName>
        <fullName evidence="6">Serine/threonine-protein phosphatase</fullName>
        <ecNumber evidence="6">3.1.3.16</ecNumber>
    </recommendedName>
</protein>
<dbReference type="WBParaSite" id="nRc.2.0.1.t08049-RA">
    <property type="protein sequence ID" value="nRc.2.0.1.t08049-RA"/>
    <property type="gene ID" value="nRc.2.0.1.g08049"/>
</dbReference>
<dbReference type="PROSITE" id="PS00125">
    <property type="entry name" value="SER_THR_PHOSPHATASE"/>
    <property type="match status" value="1"/>
</dbReference>
<keyword evidence="5" id="KW-0464">Manganese</keyword>
<dbReference type="InterPro" id="IPR006186">
    <property type="entry name" value="Ser/Thr-sp_prot-phosphatase"/>
</dbReference>
<keyword evidence="4 6" id="KW-0378">Hydrolase</keyword>